<feature type="binding site" evidence="11">
    <location>
        <begin position="298"/>
        <end position="302"/>
    </location>
    <ligand>
        <name>4-CDP-2-C-methyl-D-erythritol 2-phosphate</name>
        <dbReference type="ChEBI" id="CHEBI:57919"/>
    </ligand>
</feature>
<feature type="binding site" evidence="11">
    <location>
        <begin position="369"/>
        <end position="372"/>
    </location>
    <ligand>
        <name>4-CDP-2-C-methyl-D-erythritol 2-phosphate</name>
        <dbReference type="ChEBI" id="CHEBI:57919"/>
    </ligand>
</feature>
<keyword evidence="6 11" id="KW-0548">Nucleotidyltransferase</keyword>
<proteinExistence type="inferred from homology"/>
<evidence type="ECO:0000256" key="6">
    <source>
        <dbReference type="ARBA" id="ARBA00022695"/>
    </source>
</evidence>
<evidence type="ECO:0000256" key="4">
    <source>
        <dbReference type="ARBA" id="ARBA00008480"/>
    </source>
</evidence>
<comment type="similarity">
    <text evidence="4">Belongs to the IspF family.</text>
</comment>
<dbReference type="SUPFAM" id="SSF53448">
    <property type="entry name" value="Nucleotide-diphospho-sugar transferases"/>
    <property type="match status" value="1"/>
</dbReference>
<dbReference type="FunFam" id="3.90.550.10:FF:000003">
    <property type="entry name" value="2-C-methyl-D-erythritol 4-phosphate cytidylyltransferase"/>
    <property type="match status" value="1"/>
</dbReference>
<evidence type="ECO:0000256" key="3">
    <source>
        <dbReference type="ARBA" id="ARBA00004709"/>
    </source>
</evidence>
<gene>
    <name evidence="11" type="primary">ispDF</name>
    <name evidence="13" type="ORF">CEY16_14775</name>
</gene>
<evidence type="ECO:0000256" key="10">
    <source>
        <dbReference type="ARBA" id="ARBA00023268"/>
    </source>
</evidence>
<reference evidence="13 14" key="1">
    <citation type="submission" date="2017-06" db="EMBL/GenBank/DDBJ databases">
        <title>the draft geome sequence of Illustriluteabacillus marina B3227.</title>
        <authorList>
            <person name="He R.-H."/>
            <person name="Du Z.-J."/>
        </authorList>
    </citation>
    <scope>NUCLEOTIDE SEQUENCE [LARGE SCALE GENOMIC DNA]</scope>
    <source>
        <strain evidence="13 14">B3227</strain>
    </source>
</reference>
<organism evidence="13 14">
    <name type="scientific">Halalkalibacillus sediminis</name>
    <dbReference type="NCBI Taxonomy" id="2018042"/>
    <lineage>
        <taxon>Bacteria</taxon>
        <taxon>Bacillati</taxon>
        <taxon>Bacillota</taxon>
        <taxon>Bacilli</taxon>
        <taxon>Bacillales</taxon>
        <taxon>Bacillaceae</taxon>
        <taxon>Halalkalibacillus</taxon>
    </lineage>
</organism>
<dbReference type="EMBL" id="PJNH01000005">
    <property type="protein sequence ID" value="PKR76621.1"/>
    <property type="molecule type" value="Genomic_DNA"/>
</dbReference>
<dbReference type="HAMAP" id="MF_00108">
    <property type="entry name" value="IspD"/>
    <property type="match status" value="1"/>
</dbReference>
<dbReference type="Pfam" id="PF01128">
    <property type="entry name" value="IspD"/>
    <property type="match status" value="1"/>
</dbReference>
<keyword evidence="9 11" id="KW-0456">Lyase</keyword>
<dbReference type="EC" id="2.7.7.60" evidence="11"/>
<evidence type="ECO:0000259" key="12">
    <source>
        <dbReference type="Pfam" id="PF02542"/>
    </source>
</evidence>
<comment type="function">
    <text evidence="11">Bifunctional enzyme that catalyzes the formation of 4-diphosphocytidyl-2-C-methyl-D-erythritol from CTP and 2-C-methyl-D-erythritol 4-phosphate (MEP) (IspD), and catalyzes the conversion of 4-diphosphocytidyl-2-C-methyl-D-erythritol 2-phosphate (CDP-ME2P) to 2-C-methyl-D-erythritol 2,4-cyclodiphosphate (ME-CPP) with a corresponding release of cytidine 5-monophosphate (CMP) (IspF).</text>
</comment>
<dbReference type="Proteomes" id="UP000243524">
    <property type="component" value="Unassembled WGS sequence"/>
</dbReference>
<dbReference type="GO" id="GO:0046872">
    <property type="term" value="F:metal ion binding"/>
    <property type="evidence" value="ECO:0007669"/>
    <property type="project" value="UniProtKB-KW"/>
</dbReference>
<dbReference type="NCBIfam" id="TIGR00453">
    <property type="entry name" value="ispD"/>
    <property type="match status" value="1"/>
</dbReference>
<dbReference type="FunFam" id="3.30.1330.50:FF:000001">
    <property type="entry name" value="2-C-methyl-D-erythritol 2,4-cyclodiphosphate synthase"/>
    <property type="match status" value="1"/>
</dbReference>
<evidence type="ECO:0000256" key="2">
    <source>
        <dbReference type="ARBA" id="ARBA00001968"/>
    </source>
</evidence>
<feature type="binding site" evidence="11">
    <location>
        <position position="245"/>
    </location>
    <ligand>
        <name>a divalent metal cation</name>
        <dbReference type="ChEBI" id="CHEBI:60240"/>
    </ligand>
</feature>
<feature type="region of interest" description="2-C-methyl-D-erythritol 2,4-cyclodiphosphate synthase" evidence="11">
    <location>
        <begin position="239"/>
        <end position="394"/>
    </location>
</feature>
<dbReference type="InterPro" id="IPR001228">
    <property type="entry name" value="IspD"/>
</dbReference>
<dbReference type="InterPro" id="IPR036571">
    <property type="entry name" value="MECDP_synthase_sf"/>
</dbReference>
<feature type="site" description="Transition state stabilizer" evidence="11">
    <location>
        <position position="24"/>
    </location>
</feature>
<feature type="binding site" evidence="11">
    <location>
        <begin position="271"/>
        <end position="272"/>
    </location>
    <ligand>
        <name>4-CDP-2-C-methyl-D-erythritol 2-phosphate</name>
        <dbReference type="ChEBI" id="CHEBI:57919"/>
    </ligand>
</feature>
<dbReference type="InterPro" id="IPR029044">
    <property type="entry name" value="Nucleotide-diphossugar_trans"/>
</dbReference>
<dbReference type="PANTHER" id="PTHR43181:SF1">
    <property type="entry name" value="2-C-METHYL-D-ERYTHRITOL 2,4-CYCLODIPHOSPHATE SYNTHASE, CHLOROPLASTIC"/>
    <property type="match status" value="1"/>
</dbReference>
<dbReference type="HAMAP" id="MF_01520">
    <property type="entry name" value="IspDF"/>
    <property type="match status" value="1"/>
</dbReference>
<dbReference type="PANTHER" id="PTHR43181">
    <property type="entry name" value="2-C-METHYL-D-ERYTHRITOL 2,4-CYCLODIPHOSPHATE SYNTHASE, CHLOROPLASTIC"/>
    <property type="match status" value="1"/>
</dbReference>
<dbReference type="InterPro" id="IPR020555">
    <property type="entry name" value="MECDP_synthase_CS"/>
</dbReference>
<name>A0A2I0QQK2_9BACI</name>
<evidence type="ECO:0000313" key="14">
    <source>
        <dbReference type="Proteomes" id="UP000243524"/>
    </source>
</evidence>
<evidence type="ECO:0000256" key="1">
    <source>
        <dbReference type="ARBA" id="ARBA00000200"/>
    </source>
</evidence>
<evidence type="ECO:0000256" key="8">
    <source>
        <dbReference type="ARBA" id="ARBA00023229"/>
    </source>
</evidence>
<feature type="site" description="Transition state stabilizer" evidence="11">
    <location>
        <position position="17"/>
    </location>
</feature>
<feature type="region of interest" description="2-C-methyl-D-erythritol 4-phosphate cytidylyltransferase" evidence="11">
    <location>
        <begin position="1"/>
        <end position="237"/>
    </location>
</feature>
<dbReference type="Gene3D" id="3.30.1330.50">
    <property type="entry name" value="2-C-methyl-D-erythritol 2,4-cyclodiphosphate synthase"/>
    <property type="match status" value="1"/>
</dbReference>
<keyword evidence="7 11" id="KW-0479">Metal-binding</keyword>
<feature type="binding site" evidence="11">
    <location>
        <position position="379"/>
    </location>
    <ligand>
        <name>4-CDP-2-C-methyl-D-erythritol 2-phosphate</name>
        <dbReference type="ChEBI" id="CHEBI:57919"/>
    </ligand>
</feature>
<comment type="pathway">
    <text evidence="3 11">Isoprenoid biosynthesis; isopentenyl diphosphate biosynthesis via DXP pathway; isopentenyl diphosphate from 1-deoxy-D-xylulose 5-phosphate: step 4/6.</text>
</comment>
<comment type="pathway">
    <text evidence="11">Isoprenoid biosynthesis; isopentenyl diphosphate biosynthesis via DXP pathway; isopentenyl diphosphate from 1-deoxy-D-xylulose 5-phosphate: step 2/6.</text>
</comment>
<sequence>MTNQYQVIILAAGQGKRMKAGKNKQFIELNGRPLITYTIDVFEEDPWCKEIILVAHPDEMKTMEEIAVQNGFNKISKYVEGGKERQDSVKNAVDAIEDPLITYIHDGARPFVSISELHSLYTEVENNDAAFLAVPVTDTIKRVTKDNVRSLNRSELFAAQTPQAFKYSLIKRAHDQASEKGLLQTDDVSLLEALDVQPALVEGSFDNFKITNPEDIQKAENMLQINKLKGQEEENDLFRIGQGFDVHQLVEGRPCIIGGIEIPYEKGLLGHSDADVLLHTIADAALGAIGAGDIGKHFPDDDPAFKDADSKKLLEEVWKKVDEAGYKLVNIDCTVMAQAPKMAPYIEEIHKVIAPLLQTDIENVNVKATTTEKLGFTGRKEGIASQAVILLQRK</sequence>
<protein>
    <recommendedName>
        <fullName evidence="11">Bifunctional enzyme IspD/IspF</fullName>
    </recommendedName>
    <domain>
        <recommendedName>
            <fullName evidence="11">2-C-methyl-D-erythritol 4-phosphate cytidylyltransferase</fullName>
            <ecNumber evidence="11">2.7.7.60</ecNumber>
        </recommendedName>
        <alternativeName>
            <fullName evidence="11">4-diphosphocytidyl-2C-methyl-D-erythritol synthase</fullName>
        </alternativeName>
        <alternativeName>
            <fullName evidence="11">MEP cytidylyltransferase</fullName>
            <shortName evidence="11">MCT</shortName>
        </alternativeName>
    </domain>
    <domain>
        <recommendedName>
            <fullName evidence="11">2-C-methyl-D-erythritol 2,4-cyclodiphosphate synthase</fullName>
            <shortName evidence="11">MECDP-synthase</shortName>
            <shortName evidence="11">MECPP-synthase</shortName>
            <shortName evidence="11">MECPS</shortName>
            <ecNumber evidence="11">4.6.1.12</ecNumber>
        </recommendedName>
    </domain>
</protein>
<keyword evidence="14" id="KW-1185">Reference proteome</keyword>
<evidence type="ECO:0000256" key="5">
    <source>
        <dbReference type="ARBA" id="ARBA00022679"/>
    </source>
</evidence>
<comment type="catalytic activity">
    <reaction evidence="11">
        <text>2-C-methyl-D-erythritol 4-phosphate + CTP + H(+) = 4-CDP-2-C-methyl-D-erythritol + diphosphate</text>
        <dbReference type="Rhea" id="RHEA:13429"/>
        <dbReference type="ChEBI" id="CHEBI:15378"/>
        <dbReference type="ChEBI" id="CHEBI:33019"/>
        <dbReference type="ChEBI" id="CHEBI:37563"/>
        <dbReference type="ChEBI" id="CHEBI:57823"/>
        <dbReference type="ChEBI" id="CHEBI:58262"/>
        <dbReference type="EC" id="2.7.7.60"/>
    </reaction>
</comment>
<keyword evidence="10 11" id="KW-0511">Multifunctional enzyme</keyword>
<feature type="site" description="Positions MEP for the nucleophilic attack" evidence="11">
    <location>
        <position position="153"/>
    </location>
</feature>
<dbReference type="AlphaFoldDB" id="A0A2I0QQK2"/>
<comment type="similarity">
    <text evidence="11">In the C-terminal section; belongs to the IspF family.</text>
</comment>
<evidence type="ECO:0000256" key="7">
    <source>
        <dbReference type="ARBA" id="ARBA00022723"/>
    </source>
</evidence>
<evidence type="ECO:0000256" key="11">
    <source>
        <dbReference type="HAMAP-Rule" id="MF_01520"/>
    </source>
</evidence>
<feature type="site" description="Transition state stabilizer" evidence="11">
    <location>
        <position position="271"/>
    </location>
</feature>
<evidence type="ECO:0000256" key="9">
    <source>
        <dbReference type="ARBA" id="ARBA00023239"/>
    </source>
</evidence>
<keyword evidence="8 11" id="KW-0414">Isoprene biosynthesis</keyword>
<comment type="cofactor">
    <cofactor evidence="2 11">
        <name>a divalent metal cation</name>
        <dbReference type="ChEBI" id="CHEBI:60240"/>
    </cofactor>
</comment>
<feature type="site" description="Transition state stabilizer" evidence="11">
    <location>
        <position position="370"/>
    </location>
</feature>
<feature type="binding site" evidence="11">
    <location>
        <position position="247"/>
    </location>
    <ligand>
        <name>a divalent metal cation</name>
        <dbReference type="ChEBI" id="CHEBI:60240"/>
    </ligand>
</feature>
<dbReference type="PROSITE" id="PS01350">
    <property type="entry name" value="ISPF"/>
    <property type="match status" value="1"/>
</dbReference>
<dbReference type="UniPathway" id="UPA00056">
    <property type="reaction ID" value="UER00093"/>
</dbReference>
<dbReference type="CDD" id="cd02516">
    <property type="entry name" value="CDP-ME_synthetase"/>
    <property type="match status" value="1"/>
</dbReference>
<evidence type="ECO:0000313" key="13">
    <source>
        <dbReference type="EMBL" id="PKR76621.1"/>
    </source>
</evidence>
<feature type="binding site" evidence="11">
    <location>
        <begin position="245"/>
        <end position="247"/>
    </location>
    <ligand>
        <name>4-CDP-2-C-methyl-D-erythritol 2-phosphate</name>
        <dbReference type="ChEBI" id="CHEBI:57919"/>
    </ligand>
</feature>
<accession>A0A2I0QQK2</accession>
<dbReference type="GO" id="GO:0008685">
    <property type="term" value="F:2-C-methyl-D-erythritol 2,4-cyclodiphosphate synthase activity"/>
    <property type="evidence" value="ECO:0007669"/>
    <property type="project" value="UniProtKB-UniRule"/>
</dbReference>
<dbReference type="GO" id="GO:0019288">
    <property type="term" value="P:isopentenyl diphosphate biosynthetic process, methylerythritol 4-phosphate pathway"/>
    <property type="evidence" value="ECO:0007669"/>
    <property type="project" value="UniProtKB-UniRule"/>
</dbReference>
<dbReference type="GO" id="GO:0050518">
    <property type="term" value="F:2-C-methyl-D-erythritol 4-phosphate cytidylyltransferase activity"/>
    <property type="evidence" value="ECO:0007669"/>
    <property type="project" value="UniProtKB-UniRule"/>
</dbReference>
<feature type="binding site" evidence="11">
    <location>
        <begin position="337"/>
        <end position="343"/>
    </location>
    <ligand>
        <name>4-CDP-2-C-methyl-D-erythritol 2-phosphate</name>
        <dbReference type="ChEBI" id="CHEBI:57919"/>
    </ligand>
</feature>
<feature type="domain" description="2-C-methyl-D-erythritol 2,4-cyclodiphosphate synthase" evidence="12">
    <location>
        <begin position="238"/>
        <end position="391"/>
    </location>
</feature>
<dbReference type="Pfam" id="PF02542">
    <property type="entry name" value="YgbB"/>
    <property type="match status" value="1"/>
</dbReference>
<dbReference type="EC" id="4.6.1.12" evidence="11"/>
<feature type="binding site" evidence="11">
    <location>
        <begin position="293"/>
        <end position="295"/>
    </location>
    <ligand>
        <name>4-CDP-2-C-methyl-D-erythritol 2-phosphate</name>
        <dbReference type="ChEBI" id="CHEBI:57919"/>
    </ligand>
</feature>
<keyword evidence="5 11" id="KW-0808">Transferase</keyword>
<comment type="caution">
    <text evidence="13">The sequence shown here is derived from an EMBL/GenBank/DDBJ whole genome shotgun (WGS) entry which is preliminary data.</text>
</comment>
<dbReference type="Gene3D" id="3.90.550.10">
    <property type="entry name" value="Spore Coat Polysaccharide Biosynthesis Protein SpsA, Chain A"/>
    <property type="match status" value="1"/>
</dbReference>
<dbReference type="InterPro" id="IPR003526">
    <property type="entry name" value="MECDP_synthase"/>
</dbReference>
<dbReference type="HAMAP" id="MF_00107">
    <property type="entry name" value="IspF"/>
    <property type="match status" value="1"/>
</dbReference>
<dbReference type="GO" id="GO:0016114">
    <property type="term" value="P:terpenoid biosynthetic process"/>
    <property type="evidence" value="ECO:0007669"/>
    <property type="project" value="InterPro"/>
</dbReference>
<dbReference type="CDD" id="cd00554">
    <property type="entry name" value="MECDP_synthase"/>
    <property type="match status" value="1"/>
</dbReference>
<dbReference type="NCBIfam" id="TIGR00151">
    <property type="entry name" value="ispF"/>
    <property type="match status" value="1"/>
</dbReference>
<feature type="binding site" evidence="11">
    <location>
        <position position="279"/>
    </location>
    <ligand>
        <name>a divalent metal cation</name>
        <dbReference type="ChEBI" id="CHEBI:60240"/>
    </ligand>
</feature>
<comment type="catalytic activity">
    <reaction evidence="1 11">
        <text>4-CDP-2-C-methyl-D-erythritol 2-phosphate = 2-C-methyl-D-erythritol 2,4-cyclic diphosphate + CMP</text>
        <dbReference type="Rhea" id="RHEA:23864"/>
        <dbReference type="ChEBI" id="CHEBI:57919"/>
        <dbReference type="ChEBI" id="CHEBI:58483"/>
        <dbReference type="ChEBI" id="CHEBI:60377"/>
        <dbReference type="EC" id="4.6.1.12"/>
    </reaction>
</comment>
<dbReference type="InterPro" id="IPR034683">
    <property type="entry name" value="IspD/TarI"/>
</dbReference>
<comment type="similarity">
    <text evidence="11">In the N-terminal section; belongs to the IspD/TarI cytidylyltransferase family. IspD subfamily.</text>
</comment>
<dbReference type="InterPro" id="IPR026596">
    <property type="entry name" value="IspD/F"/>
</dbReference>
<dbReference type="OrthoDB" id="9806837at2"/>
<feature type="site" description="Positions MEP for the nucleophilic attack" evidence="11">
    <location>
        <position position="209"/>
    </location>
</feature>
<dbReference type="SUPFAM" id="SSF69765">
    <property type="entry name" value="IpsF-like"/>
    <property type="match status" value="1"/>
</dbReference>
<feature type="binding site" evidence="11">
    <location>
        <position position="376"/>
    </location>
    <ligand>
        <name>4-CDP-2-C-methyl-D-erythritol 2-phosphate</name>
        <dbReference type="ChEBI" id="CHEBI:57919"/>
    </ligand>
</feature>